<dbReference type="PROSITE" id="PS00893">
    <property type="entry name" value="NUDIX_BOX"/>
    <property type="match status" value="1"/>
</dbReference>
<dbReference type="InterPro" id="IPR003561">
    <property type="entry name" value="Mutator_MutT"/>
</dbReference>
<proteinExistence type="inferred from homology"/>
<keyword evidence="4" id="KW-0235">DNA replication</keyword>
<gene>
    <name evidence="18" type="primary">mutT</name>
    <name evidence="18" type="ORF">JM946_22335</name>
</gene>
<evidence type="ECO:0000256" key="11">
    <source>
        <dbReference type="ARBA" id="ARBA00036904"/>
    </source>
</evidence>
<keyword evidence="19" id="KW-1185">Reference proteome</keyword>
<keyword evidence="8" id="KW-0460">Magnesium</keyword>
<evidence type="ECO:0000256" key="4">
    <source>
        <dbReference type="ARBA" id="ARBA00022705"/>
    </source>
</evidence>
<keyword evidence="3" id="KW-0515">Mutator protein</keyword>
<dbReference type="InterPro" id="IPR015797">
    <property type="entry name" value="NUDIX_hydrolase-like_dom_sf"/>
</dbReference>
<comment type="caution">
    <text evidence="18">The sequence shown here is derived from an EMBL/GenBank/DDBJ whole genome shotgun (WGS) entry which is preliminary data.</text>
</comment>
<evidence type="ECO:0000256" key="3">
    <source>
        <dbReference type="ARBA" id="ARBA00022457"/>
    </source>
</evidence>
<reference evidence="18 19" key="1">
    <citation type="journal article" date="2021" name="Int. J. Syst. Evol. Microbiol.">
        <title>Steroidobacter gossypii sp. nov., isolated from soil of cotton cropping field.</title>
        <authorList>
            <person name="Huang R."/>
            <person name="Yang S."/>
            <person name="Zhen C."/>
            <person name="Liu W."/>
        </authorList>
    </citation>
    <scope>NUCLEOTIDE SEQUENCE [LARGE SCALE GENOMIC DNA]</scope>
    <source>
        <strain evidence="18 19">S1-65</strain>
    </source>
</reference>
<evidence type="ECO:0000256" key="10">
    <source>
        <dbReference type="ARBA" id="ARBA00035861"/>
    </source>
</evidence>
<evidence type="ECO:0000259" key="17">
    <source>
        <dbReference type="PROSITE" id="PS51462"/>
    </source>
</evidence>
<comment type="cofactor">
    <cofactor evidence="1">
        <name>Mg(2+)</name>
        <dbReference type="ChEBI" id="CHEBI:18420"/>
    </cofactor>
</comment>
<keyword evidence="9" id="KW-0234">DNA repair</keyword>
<feature type="domain" description="Nudix hydrolase" evidence="17">
    <location>
        <begin position="1"/>
        <end position="128"/>
    </location>
</feature>
<dbReference type="InterPro" id="IPR020476">
    <property type="entry name" value="Nudix_hydrolase"/>
</dbReference>
<protein>
    <recommendedName>
        <fullName evidence="13">8-oxo-dGTP diphosphatase</fullName>
        <ecNumber evidence="12">3.6.1.55</ecNumber>
    </recommendedName>
    <alternativeName>
        <fullName evidence="16">7,8-dihydro-8-oxoguanine-triphosphatase</fullName>
    </alternativeName>
    <alternativeName>
        <fullName evidence="15">Mutator protein MutT</fullName>
    </alternativeName>
    <alternativeName>
        <fullName evidence="14">dGTP pyrophosphohydrolase</fullName>
    </alternativeName>
</protein>
<dbReference type="PROSITE" id="PS51462">
    <property type="entry name" value="NUDIX"/>
    <property type="match status" value="1"/>
</dbReference>
<evidence type="ECO:0000313" key="19">
    <source>
        <dbReference type="Proteomes" id="UP000661077"/>
    </source>
</evidence>
<comment type="similarity">
    <text evidence="2">Belongs to the Nudix hydrolase family.</text>
</comment>
<dbReference type="PANTHER" id="PTHR47707:SF1">
    <property type="entry name" value="NUDIX HYDROLASE FAMILY PROTEIN"/>
    <property type="match status" value="1"/>
</dbReference>
<evidence type="ECO:0000256" key="13">
    <source>
        <dbReference type="ARBA" id="ARBA00040794"/>
    </source>
</evidence>
<evidence type="ECO:0000256" key="1">
    <source>
        <dbReference type="ARBA" id="ARBA00001946"/>
    </source>
</evidence>
<evidence type="ECO:0000256" key="7">
    <source>
        <dbReference type="ARBA" id="ARBA00022801"/>
    </source>
</evidence>
<evidence type="ECO:0000256" key="9">
    <source>
        <dbReference type="ARBA" id="ARBA00023204"/>
    </source>
</evidence>
<evidence type="ECO:0000256" key="2">
    <source>
        <dbReference type="ARBA" id="ARBA00005582"/>
    </source>
</evidence>
<keyword evidence="6" id="KW-0227">DNA damage</keyword>
<dbReference type="Proteomes" id="UP000661077">
    <property type="component" value="Unassembled WGS sequence"/>
</dbReference>
<dbReference type="PRINTS" id="PR00502">
    <property type="entry name" value="NUDIXFAMILY"/>
</dbReference>
<evidence type="ECO:0000256" key="12">
    <source>
        <dbReference type="ARBA" id="ARBA00038905"/>
    </source>
</evidence>
<dbReference type="Gene3D" id="3.90.79.10">
    <property type="entry name" value="Nucleoside Triphosphate Pyrophosphohydrolase"/>
    <property type="match status" value="1"/>
</dbReference>
<dbReference type="InterPro" id="IPR000086">
    <property type="entry name" value="NUDIX_hydrolase_dom"/>
</dbReference>
<name>A0ABS1X2P9_9GAMM</name>
<evidence type="ECO:0000256" key="14">
    <source>
        <dbReference type="ARBA" id="ARBA00041592"/>
    </source>
</evidence>
<evidence type="ECO:0000256" key="16">
    <source>
        <dbReference type="ARBA" id="ARBA00042798"/>
    </source>
</evidence>
<dbReference type="CDD" id="cd03425">
    <property type="entry name" value="NUDIX_MutT_NudA_like"/>
    <property type="match status" value="1"/>
</dbReference>
<evidence type="ECO:0000256" key="8">
    <source>
        <dbReference type="ARBA" id="ARBA00022842"/>
    </source>
</evidence>
<evidence type="ECO:0000313" key="18">
    <source>
        <dbReference type="EMBL" id="MBM0107489.1"/>
    </source>
</evidence>
<dbReference type="NCBIfam" id="TIGR00586">
    <property type="entry name" value="mutt"/>
    <property type="match status" value="1"/>
</dbReference>
<dbReference type="PANTHER" id="PTHR47707">
    <property type="entry name" value="8-OXO-DGTP DIPHOSPHATASE"/>
    <property type="match status" value="1"/>
</dbReference>
<keyword evidence="7" id="KW-0378">Hydrolase</keyword>
<evidence type="ECO:0000256" key="6">
    <source>
        <dbReference type="ARBA" id="ARBA00022763"/>
    </source>
</evidence>
<dbReference type="EC" id="3.6.1.55" evidence="12"/>
<dbReference type="Pfam" id="PF14815">
    <property type="entry name" value="NUDIX_4"/>
    <property type="match status" value="1"/>
</dbReference>
<dbReference type="EMBL" id="JAEVLS010000005">
    <property type="protein sequence ID" value="MBM0107489.1"/>
    <property type="molecule type" value="Genomic_DNA"/>
</dbReference>
<dbReference type="SUPFAM" id="SSF55811">
    <property type="entry name" value="Nudix"/>
    <property type="match status" value="1"/>
</dbReference>
<keyword evidence="5" id="KW-0479">Metal-binding</keyword>
<sequence>MIHVVAGALFDEQGRVLIAQRPPGKHMAGGWEFPGGKLEAGESPLAGLQRELREELGIEVLEAAPLIAYEHGYSDRRVLLDLWLVSRFTGQPRSVEGQPLQWVSIEELETVGLLEADRPMIPALRAARR</sequence>
<comment type="catalytic activity">
    <reaction evidence="10">
        <text>8-oxo-dGTP + H2O = 8-oxo-dGMP + diphosphate + H(+)</text>
        <dbReference type="Rhea" id="RHEA:31575"/>
        <dbReference type="ChEBI" id="CHEBI:15377"/>
        <dbReference type="ChEBI" id="CHEBI:15378"/>
        <dbReference type="ChEBI" id="CHEBI:33019"/>
        <dbReference type="ChEBI" id="CHEBI:63224"/>
        <dbReference type="ChEBI" id="CHEBI:77896"/>
        <dbReference type="EC" id="3.6.1.55"/>
    </reaction>
</comment>
<evidence type="ECO:0000256" key="15">
    <source>
        <dbReference type="ARBA" id="ARBA00041979"/>
    </source>
</evidence>
<evidence type="ECO:0000256" key="5">
    <source>
        <dbReference type="ARBA" id="ARBA00022723"/>
    </source>
</evidence>
<dbReference type="InterPro" id="IPR029119">
    <property type="entry name" value="MutY_C"/>
</dbReference>
<organism evidence="18 19">
    <name type="scientific">Steroidobacter gossypii</name>
    <dbReference type="NCBI Taxonomy" id="2805490"/>
    <lineage>
        <taxon>Bacteria</taxon>
        <taxon>Pseudomonadati</taxon>
        <taxon>Pseudomonadota</taxon>
        <taxon>Gammaproteobacteria</taxon>
        <taxon>Steroidobacterales</taxon>
        <taxon>Steroidobacteraceae</taxon>
        <taxon>Steroidobacter</taxon>
    </lineage>
</organism>
<dbReference type="RefSeq" id="WP_203169598.1">
    <property type="nucleotide sequence ID" value="NZ_JAEVLS010000005.1"/>
</dbReference>
<comment type="catalytic activity">
    <reaction evidence="11">
        <text>8-oxo-GTP + H2O = 8-oxo-GMP + diphosphate + H(+)</text>
        <dbReference type="Rhea" id="RHEA:67616"/>
        <dbReference type="ChEBI" id="CHEBI:15377"/>
        <dbReference type="ChEBI" id="CHEBI:15378"/>
        <dbReference type="ChEBI" id="CHEBI:33019"/>
        <dbReference type="ChEBI" id="CHEBI:143553"/>
        <dbReference type="ChEBI" id="CHEBI:145694"/>
    </reaction>
</comment>
<accession>A0ABS1X2P9</accession>
<dbReference type="InterPro" id="IPR020084">
    <property type="entry name" value="NUDIX_hydrolase_CS"/>
</dbReference>
<dbReference type="InterPro" id="IPR047127">
    <property type="entry name" value="MutT-like"/>
</dbReference>